<accession>A0ABX4YKF6</accession>
<evidence type="ECO:0000313" key="2">
    <source>
        <dbReference type="Proteomes" id="UP000094669"/>
    </source>
</evidence>
<reference evidence="1" key="1">
    <citation type="submission" date="2018-01" db="EMBL/GenBank/DDBJ databases">
        <title>Genomic characterization of Leptospira inadai serogroup Lyme isolated from captured rat in Brazil and comparative analysis with human reference strain.</title>
        <authorList>
            <person name="Moreno L.Z."/>
            <person name="Loureiro A.P."/>
            <person name="Miraglia F."/>
            <person name="Kremer F.S."/>
            <person name="Eslabao M.R."/>
            <person name="Dellagostin O.A."/>
            <person name="Lilenbaum W."/>
            <person name="Moreno A.M."/>
        </authorList>
    </citation>
    <scope>NUCLEOTIDE SEQUENCE [LARGE SCALE GENOMIC DNA]</scope>
    <source>
        <strain evidence="1">M34/99</strain>
    </source>
</reference>
<dbReference type="EMBL" id="MCRM02000006">
    <property type="protein sequence ID" value="PNV75634.1"/>
    <property type="molecule type" value="Genomic_DNA"/>
</dbReference>
<gene>
    <name evidence="1" type="ORF">BES34_007945</name>
</gene>
<name>A0ABX4YKF6_9LEPT</name>
<proteinExistence type="predicted"/>
<organism evidence="1 2">
    <name type="scientific">Leptospira inadai serovar Lyme</name>
    <dbReference type="NCBI Taxonomy" id="293084"/>
    <lineage>
        <taxon>Bacteria</taxon>
        <taxon>Pseudomonadati</taxon>
        <taxon>Spirochaetota</taxon>
        <taxon>Spirochaetia</taxon>
        <taxon>Leptospirales</taxon>
        <taxon>Leptospiraceae</taxon>
        <taxon>Leptospira</taxon>
    </lineage>
</organism>
<comment type="caution">
    <text evidence="1">The sequence shown here is derived from an EMBL/GenBank/DDBJ whole genome shotgun (WGS) entry which is preliminary data.</text>
</comment>
<protein>
    <submittedName>
        <fullName evidence="1">Uncharacterized protein</fullName>
    </submittedName>
</protein>
<keyword evidence="2" id="KW-1185">Reference proteome</keyword>
<sequence length="113" mass="13018">MGKRLNGLRMVSASLALSTLFFFLHLSHFSSYPGKKYPVPDQSITGVETEYQDDRNFVESSENSELSFDPLSLEKIHNPAFLDSKASRRDRFQFHFCKLLSQYLLNIPPPQFV</sequence>
<evidence type="ECO:0000313" key="1">
    <source>
        <dbReference type="EMBL" id="PNV75634.1"/>
    </source>
</evidence>
<dbReference type="Proteomes" id="UP000094669">
    <property type="component" value="Unassembled WGS sequence"/>
</dbReference>